<keyword evidence="5" id="KW-1185">Reference proteome</keyword>
<feature type="DNA-binding region" description="H-T-H motif" evidence="2">
    <location>
        <begin position="32"/>
        <end position="51"/>
    </location>
</feature>
<keyword evidence="1 2" id="KW-0238">DNA-binding</keyword>
<dbReference type="GO" id="GO:0003677">
    <property type="term" value="F:DNA binding"/>
    <property type="evidence" value="ECO:0007669"/>
    <property type="project" value="UniProtKB-UniRule"/>
</dbReference>
<evidence type="ECO:0000313" key="5">
    <source>
        <dbReference type="Proteomes" id="UP000663499"/>
    </source>
</evidence>
<dbReference type="InterPro" id="IPR050624">
    <property type="entry name" value="HTH-type_Tx_Regulator"/>
</dbReference>
<evidence type="ECO:0000313" key="4">
    <source>
        <dbReference type="EMBL" id="QSX07636.1"/>
    </source>
</evidence>
<dbReference type="PROSITE" id="PS50977">
    <property type="entry name" value="HTH_TETR_2"/>
    <property type="match status" value="1"/>
</dbReference>
<accession>A0A974XKI0</accession>
<protein>
    <submittedName>
        <fullName evidence="4">TetR/AcrR family transcriptional regulator</fullName>
    </submittedName>
</protein>
<evidence type="ECO:0000256" key="2">
    <source>
        <dbReference type="PROSITE-ProRule" id="PRU00335"/>
    </source>
</evidence>
<dbReference type="PANTHER" id="PTHR43479:SF11">
    <property type="entry name" value="ACREF_ENVCD OPERON REPRESSOR-RELATED"/>
    <property type="match status" value="1"/>
</dbReference>
<dbReference type="SUPFAM" id="SSF46689">
    <property type="entry name" value="Homeodomain-like"/>
    <property type="match status" value="1"/>
</dbReference>
<evidence type="ECO:0000259" key="3">
    <source>
        <dbReference type="PROSITE" id="PS50977"/>
    </source>
</evidence>
<dbReference type="Proteomes" id="UP000663499">
    <property type="component" value="Chromosome"/>
</dbReference>
<gene>
    <name evidence="4" type="ORF">J0B03_07275</name>
</gene>
<dbReference type="PANTHER" id="PTHR43479">
    <property type="entry name" value="ACREF/ENVCD OPERON REPRESSOR-RELATED"/>
    <property type="match status" value="1"/>
</dbReference>
<organism evidence="4 5">
    <name type="scientific">Alkalibacter rhizosphaerae</name>
    <dbReference type="NCBI Taxonomy" id="2815577"/>
    <lineage>
        <taxon>Bacteria</taxon>
        <taxon>Bacillati</taxon>
        <taxon>Bacillota</taxon>
        <taxon>Clostridia</taxon>
        <taxon>Eubacteriales</taxon>
        <taxon>Eubacteriaceae</taxon>
        <taxon>Alkalibacter</taxon>
    </lineage>
</organism>
<dbReference type="Gene3D" id="1.10.357.10">
    <property type="entry name" value="Tetracycline Repressor, domain 2"/>
    <property type="match status" value="1"/>
</dbReference>
<dbReference type="EMBL" id="CP071444">
    <property type="protein sequence ID" value="QSX07636.1"/>
    <property type="molecule type" value="Genomic_DNA"/>
</dbReference>
<reference evidence="4" key="1">
    <citation type="submission" date="2021-03" db="EMBL/GenBank/DDBJ databases">
        <title>Alkalibacter marinus sp. nov., isolated from tidal flat sediment.</title>
        <authorList>
            <person name="Namirimu T."/>
            <person name="Yang J.-A."/>
            <person name="Yang S.-H."/>
            <person name="Kim Y.-J."/>
            <person name="Kwon K.K."/>
        </authorList>
    </citation>
    <scope>NUCLEOTIDE SEQUENCE</scope>
    <source>
        <strain evidence="4">ES005</strain>
    </source>
</reference>
<dbReference type="KEGG" id="alka:J0B03_07275"/>
<sequence>MGYNLEKQKRTKKRMEDAFIQLYKDNNYEKITVQQICRKAGIHRSTFYLYYGNMEMLLRELEDRLLEKLQEYNHALHPFDFRKTNHHGEATASLVPMVRFFLEHRLTFVVLMSPHGDPYFHRKLQRWIWDGLVWSLHRGNFNMGPYQHYVVEGLVSAVFTLLEQSLEKNELEPKEIAWMITKMIFGSPFLEVGKRRD</sequence>
<dbReference type="RefSeq" id="WP_207298978.1">
    <property type="nucleotide sequence ID" value="NZ_CP071444.1"/>
</dbReference>
<dbReference type="InterPro" id="IPR009057">
    <property type="entry name" value="Homeodomain-like_sf"/>
</dbReference>
<name>A0A974XKI0_9FIRM</name>
<proteinExistence type="predicted"/>
<dbReference type="Pfam" id="PF00440">
    <property type="entry name" value="TetR_N"/>
    <property type="match status" value="1"/>
</dbReference>
<dbReference type="AlphaFoldDB" id="A0A974XKI0"/>
<dbReference type="InterPro" id="IPR001647">
    <property type="entry name" value="HTH_TetR"/>
</dbReference>
<evidence type="ECO:0000256" key="1">
    <source>
        <dbReference type="ARBA" id="ARBA00023125"/>
    </source>
</evidence>
<feature type="domain" description="HTH tetR-type" evidence="3">
    <location>
        <begin position="9"/>
        <end position="69"/>
    </location>
</feature>